<organism evidence="1 2">
    <name type="scientific">Colletotrichum chrysophilum</name>
    <dbReference type="NCBI Taxonomy" id="1836956"/>
    <lineage>
        <taxon>Eukaryota</taxon>
        <taxon>Fungi</taxon>
        <taxon>Dikarya</taxon>
        <taxon>Ascomycota</taxon>
        <taxon>Pezizomycotina</taxon>
        <taxon>Sordariomycetes</taxon>
        <taxon>Hypocreomycetidae</taxon>
        <taxon>Glomerellales</taxon>
        <taxon>Glomerellaceae</taxon>
        <taxon>Colletotrichum</taxon>
        <taxon>Colletotrichum gloeosporioides species complex</taxon>
    </lineage>
</organism>
<accession>A0AAD9A0D0</accession>
<dbReference type="EMBL" id="JAQOWY010000773">
    <property type="protein sequence ID" value="KAK1838749.1"/>
    <property type="molecule type" value="Genomic_DNA"/>
</dbReference>
<dbReference type="Proteomes" id="UP001243330">
    <property type="component" value="Unassembled WGS sequence"/>
</dbReference>
<sequence>MPRHASFRSCCAARDGRHGALPIEILTATRDDALMLAERVRRHFTCVLGGDAVPAVEPRIEGVRRL</sequence>
<keyword evidence="2" id="KW-1185">Reference proteome</keyword>
<name>A0AAD9A0D0_9PEZI</name>
<comment type="caution">
    <text evidence="1">The sequence shown here is derived from an EMBL/GenBank/DDBJ whole genome shotgun (WGS) entry which is preliminary data.</text>
</comment>
<protein>
    <submittedName>
        <fullName evidence="1">Uncharacterized protein</fullName>
    </submittedName>
</protein>
<evidence type="ECO:0000313" key="2">
    <source>
        <dbReference type="Proteomes" id="UP001243330"/>
    </source>
</evidence>
<gene>
    <name evidence="1" type="ORF">CCHR01_18630</name>
</gene>
<evidence type="ECO:0000313" key="1">
    <source>
        <dbReference type="EMBL" id="KAK1838749.1"/>
    </source>
</evidence>
<proteinExistence type="predicted"/>
<reference evidence="1" key="1">
    <citation type="submission" date="2023-01" db="EMBL/GenBank/DDBJ databases">
        <title>Colletotrichum chrysophilum M932 genome sequence.</title>
        <authorList>
            <person name="Baroncelli R."/>
        </authorList>
    </citation>
    <scope>NUCLEOTIDE SEQUENCE</scope>
    <source>
        <strain evidence="1">M932</strain>
    </source>
</reference>
<dbReference type="AlphaFoldDB" id="A0AAD9A0D0"/>